<dbReference type="InterPro" id="IPR018392">
    <property type="entry name" value="LysM"/>
</dbReference>
<feature type="chain" id="PRO_5012386687" evidence="1">
    <location>
        <begin position="27"/>
        <end position="195"/>
    </location>
</feature>
<feature type="signal peptide" evidence="1">
    <location>
        <begin position="1"/>
        <end position="26"/>
    </location>
</feature>
<reference evidence="3 4" key="1">
    <citation type="submission" date="2016-11" db="EMBL/GenBank/DDBJ databases">
        <authorList>
            <person name="Jaros S."/>
            <person name="Januszkiewicz K."/>
            <person name="Wedrychowicz H."/>
        </authorList>
    </citation>
    <scope>NUCLEOTIDE SEQUENCE [LARGE SCALE GENOMIC DNA]</scope>
    <source>
        <strain evidence="3 4">IBRC-M 10683</strain>
    </source>
</reference>
<dbReference type="PROSITE" id="PS51782">
    <property type="entry name" value="LYSM"/>
    <property type="match status" value="1"/>
</dbReference>
<dbReference type="InterPro" id="IPR036779">
    <property type="entry name" value="LysM_dom_sf"/>
</dbReference>
<dbReference type="SMART" id="SM00257">
    <property type="entry name" value="LysM"/>
    <property type="match status" value="1"/>
</dbReference>
<dbReference type="STRING" id="930117.SAMN05216225_102423"/>
<keyword evidence="1" id="KW-0732">Signal</keyword>
<name>A0A1M5IJB1_9BACI</name>
<dbReference type="Gene3D" id="1.10.10.2520">
    <property type="entry name" value="Cell wall hydrolase SleB, domain 1"/>
    <property type="match status" value="1"/>
</dbReference>
<dbReference type="AlphaFoldDB" id="A0A1M5IJB1"/>
<gene>
    <name evidence="3" type="ORF">SAMN05216225_102423</name>
</gene>
<keyword evidence="4" id="KW-1185">Reference proteome</keyword>
<dbReference type="Gene3D" id="3.10.350.10">
    <property type="entry name" value="LysM domain"/>
    <property type="match status" value="1"/>
</dbReference>
<dbReference type="Proteomes" id="UP000183988">
    <property type="component" value="Unassembled WGS sequence"/>
</dbReference>
<protein>
    <submittedName>
        <fullName evidence="3">N-acetylmuramoyl-L-alanine amidase</fullName>
    </submittedName>
</protein>
<dbReference type="Gene3D" id="6.20.240.60">
    <property type="match status" value="1"/>
</dbReference>
<sequence length="195" mass="21164">MKKVKNLLIAASVSFGLLVMPTGADAASYTVKSGETFWSIAQKHGTSVANLQIANNRSGIFLYAGETIKVPDAISTEDKKLMAKLVHAEAKGEPYAGKVAVATVILNRVDHSEFPDTIKEVIYERSGGYYAFSPVQNGTINEGYTSEDMKAVNEAIAFRGQGNGSIYFYNPETSSSEWILSREVTVTIGNHKFAK</sequence>
<evidence type="ECO:0000256" key="1">
    <source>
        <dbReference type="SAM" id="SignalP"/>
    </source>
</evidence>
<evidence type="ECO:0000313" key="4">
    <source>
        <dbReference type="Proteomes" id="UP000183988"/>
    </source>
</evidence>
<accession>A0A1M5IJB1</accession>
<proteinExistence type="predicted"/>
<dbReference type="RefSeq" id="WP_072890728.1">
    <property type="nucleotide sequence ID" value="NZ_FQVW01000024.1"/>
</dbReference>
<evidence type="ECO:0000259" key="2">
    <source>
        <dbReference type="PROSITE" id="PS51782"/>
    </source>
</evidence>
<dbReference type="Pfam" id="PF01476">
    <property type="entry name" value="LysM"/>
    <property type="match status" value="1"/>
</dbReference>
<dbReference type="InterPro" id="IPR042047">
    <property type="entry name" value="SleB_dom1"/>
</dbReference>
<dbReference type="EMBL" id="FQVW01000024">
    <property type="protein sequence ID" value="SHG27873.1"/>
    <property type="molecule type" value="Genomic_DNA"/>
</dbReference>
<evidence type="ECO:0000313" key="3">
    <source>
        <dbReference type="EMBL" id="SHG27873.1"/>
    </source>
</evidence>
<organism evidence="3 4">
    <name type="scientific">Ornithinibacillus halophilus</name>
    <dbReference type="NCBI Taxonomy" id="930117"/>
    <lineage>
        <taxon>Bacteria</taxon>
        <taxon>Bacillati</taxon>
        <taxon>Bacillota</taxon>
        <taxon>Bacilli</taxon>
        <taxon>Bacillales</taxon>
        <taxon>Bacillaceae</taxon>
        <taxon>Ornithinibacillus</taxon>
    </lineage>
</organism>
<dbReference type="InterPro" id="IPR011105">
    <property type="entry name" value="Cell_wall_hydrolase_SleB"/>
</dbReference>
<dbReference type="GO" id="GO:0016787">
    <property type="term" value="F:hydrolase activity"/>
    <property type="evidence" value="ECO:0007669"/>
    <property type="project" value="InterPro"/>
</dbReference>
<feature type="domain" description="LysM" evidence="2">
    <location>
        <begin position="27"/>
        <end position="70"/>
    </location>
</feature>
<dbReference type="SUPFAM" id="SSF54106">
    <property type="entry name" value="LysM domain"/>
    <property type="match status" value="1"/>
</dbReference>
<dbReference type="Pfam" id="PF07486">
    <property type="entry name" value="Hydrolase_2"/>
    <property type="match status" value="1"/>
</dbReference>
<dbReference type="OrthoDB" id="9785345at2"/>
<dbReference type="CDD" id="cd00118">
    <property type="entry name" value="LysM"/>
    <property type="match status" value="1"/>
</dbReference>